<accession>A0A3G3LYK2</accession>
<feature type="compositionally biased region" description="Basic and acidic residues" evidence="1">
    <location>
        <begin position="35"/>
        <end position="47"/>
    </location>
</feature>
<proteinExistence type="predicted"/>
<dbReference type="GeneID" id="77953068"/>
<name>A0A3G3LYK2_9CAUD</name>
<gene>
    <name evidence="2" type="primary">1</name>
    <name evidence="2" type="ORF">PBI_CANTARE_1</name>
</gene>
<evidence type="ECO:0000313" key="2">
    <source>
        <dbReference type="EMBL" id="AYQ99222.1"/>
    </source>
</evidence>
<dbReference type="EMBL" id="MK016493">
    <property type="protein sequence ID" value="AYQ99222.1"/>
    <property type="molecule type" value="Genomic_DNA"/>
</dbReference>
<dbReference type="Proteomes" id="UP000279277">
    <property type="component" value="Segment"/>
</dbReference>
<dbReference type="RefSeq" id="YP_010676576.1">
    <property type="nucleotide sequence ID" value="NC_071014.1"/>
</dbReference>
<organism evidence="2 3">
    <name type="scientific">Brevibacterium phage Cantare</name>
    <dbReference type="NCBI Taxonomy" id="2338395"/>
    <lineage>
        <taxon>Viruses</taxon>
        <taxon>Duplodnaviria</taxon>
        <taxon>Heunggongvirae</taxon>
        <taxon>Uroviricota</taxon>
        <taxon>Caudoviricetes</taxon>
        <taxon>Cantarevirus</taxon>
        <taxon>Cantarevirus cantare</taxon>
    </lineage>
</organism>
<sequence length="58" mass="6661">MNEQYRNIETNAKLRDLESKEEAPEPSLKDALGVESKEHHDQGEIASDRNQWPGIEVK</sequence>
<feature type="compositionally biased region" description="Polar residues" evidence="1">
    <location>
        <begin position="1"/>
        <end position="10"/>
    </location>
</feature>
<feature type="compositionally biased region" description="Basic and acidic residues" evidence="1">
    <location>
        <begin position="12"/>
        <end position="23"/>
    </location>
</feature>
<evidence type="ECO:0000313" key="3">
    <source>
        <dbReference type="Proteomes" id="UP000279277"/>
    </source>
</evidence>
<dbReference type="KEGG" id="vg:77953068"/>
<keyword evidence="3" id="KW-1185">Reference proteome</keyword>
<protein>
    <submittedName>
        <fullName evidence="2">Uncharacterized protein</fullName>
    </submittedName>
</protein>
<reference evidence="2 3" key="1">
    <citation type="submission" date="2018-10" db="EMBL/GenBank/DDBJ databases">
        <authorList>
            <person name="Zack K."/>
            <person name="Garlena R.A."/>
            <person name="Russell D.A."/>
            <person name="Pope W.H."/>
            <person name="Jacobs-Sera D."/>
            <person name="Hatfull G.F."/>
        </authorList>
    </citation>
    <scope>NUCLEOTIDE SEQUENCE [LARGE SCALE GENOMIC DNA]</scope>
</reference>
<evidence type="ECO:0000256" key="1">
    <source>
        <dbReference type="SAM" id="MobiDB-lite"/>
    </source>
</evidence>
<feature type="region of interest" description="Disordered" evidence="1">
    <location>
        <begin position="1"/>
        <end position="58"/>
    </location>
</feature>